<organism evidence="1">
    <name type="scientific">Arundo donax</name>
    <name type="common">Giant reed</name>
    <name type="synonym">Donax arundinaceus</name>
    <dbReference type="NCBI Taxonomy" id="35708"/>
    <lineage>
        <taxon>Eukaryota</taxon>
        <taxon>Viridiplantae</taxon>
        <taxon>Streptophyta</taxon>
        <taxon>Embryophyta</taxon>
        <taxon>Tracheophyta</taxon>
        <taxon>Spermatophyta</taxon>
        <taxon>Magnoliopsida</taxon>
        <taxon>Liliopsida</taxon>
        <taxon>Poales</taxon>
        <taxon>Poaceae</taxon>
        <taxon>PACMAD clade</taxon>
        <taxon>Arundinoideae</taxon>
        <taxon>Arundineae</taxon>
        <taxon>Arundo</taxon>
    </lineage>
</organism>
<dbReference type="AlphaFoldDB" id="A0A0A9CW04"/>
<proteinExistence type="predicted"/>
<protein>
    <submittedName>
        <fullName evidence="1">Uncharacterized protein</fullName>
    </submittedName>
</protein>
<dbReference type="EMBL" id="GBRH01222238">
    <property type="protein sequence ID" value="JAD75657.1"/>
    <property type="molecule type" value="Transcribed_RNA"/>
</dbReference>
<reference evidence="1" key="2">
    <citation type="journal article" date="2015" name="Data Brief">
        <title>Shoot transcriptome of the giant reed, Arundo donax.</title>
        <authorList>
            <person name="Barrero R.A."/>
            <person name="Guerrero F.D."/>
            <person name="Moolhuijzen P."/>
            <person name="Goolsby J.A."/>
            <person name="Tidwell J."/>
            <person name="Bellgard S.E."/>
            <person name="Bellgard M.I."/>
        </authorList>
    </citation>
    <scope>NUCLEOTIDE SEQUENCE</scope>
    <source>
        <tissue evidence="1">Shoot tissue taken approximately 20 cm above the soil surface</tissue>
    </source>
</reference>
<reference evidence="1" key="1">
    <citation type="submission" date="2014-09" db="EMBL/GenBank/DDBJ databases">
        <authorList>
            <person name="Magalhaes I.L.F."/>
            <person name="Oliveira U."/>
            <person name="Santos F.R."/>
            <person name="Vidigal T.H.D.A."/>
            <person name="Brescovit A.D."/>
            <person name="Santos A.J."/>
        </authorList>
    </citation>
    <scope>NUCLEOTIDE SEQUENCE</scope>
    <source>
        <tissue evidence="1">Shoot tissue taken approximately 20 cm above the soil surface</tissue>
    </source>
</reference>
<sequence length="85" mass="10029">MENRQGRSWRQRTFQHQYCKMVFLTLGCYLVSQPVLGSNSAVRSHFLKFYQLEHLAQVVLRELIWTPFQVIPPDSDEELWAESAS</sequence>
<evidence type="ECO:0000313" key="1">
    <source>
        <dbReference type="EMBL" id="JAD75657.1"/>
    </source>
</evidence>
<name>A0A0A9CW04_ARUDO</name>
<accession>A0A0A9CW04</accession>